<dbReference type="SMART" id="SM00729">
    <property type="entry name" value="Elp3"/>
    <property type="match status" value="1"/>
</dbReference>
<dbReference type="EC" id="1.3.99.22" evidence="8"/>
<evidence type="ECO:0000259" key="7">
    <source>
        <dbReference type="PROSITE" id="PS51918"/>
    </source>
</evidence>
<reference evidence="8 9" key="1">
    <citation type="submission" date="2015-09" db="EMBL/GenBank/DDBJ databases">
        <authorList>
            <consortium name="Pathogen Informatics"/>
        </authorList>
    </citation>
    <scope>NUCLEOTIDE SEQUENCE [LARGE SCALE GENOMIC DNA]</scope>
    <source>
        <strain evidence="8 9">2789STDY5834939</strain>
    </source>
</reference>
<sequence>MKHANVSVFVPHAGCPHQCSFCDQRAISGAQAAPDGAAVAALCARAEKELAQKGRTAQIAFFGGSFTAVPRAYMIELLEAARPFLGRGVFTGVRISTRPDCIDDETLDTLARYGVTAVELGAQSMDDTVLSKNGRGHTAADTNRASALVRAHGLELGLQMMTGLYGANGASDLMSARLIAALMPATVRVYPTLVLEGTRLAALWRAGLYRPQTHQEAAALGARLLEFFETRGMRVIRMGLQAQPSLAGHLLAGPYHPAFRELCEGALMYERAERLLSERPPGRYRLHVAPKSVSKLCGHGTHPAQRLRAEGYDIKIRPNADVRGLDVKVEDV</sequence>
<gene>
    <name evidence="8" type="primary">hemZ_2</name>
    <name evidence="8" type="ORF">ERS852551_01841</name>
</gene>
<dbReference type="GO" id="GO:0005737">
    <property type="term" value="C:cytoplasm"/>
    <property type="evidence" value="ECO:0007669"/>
    <property type="project" value="TreeGrafter"/>
</dbReference>
<dbReference type="Proteomes" id="UP000095765">
    <property type="component" value="Unassembled WGS sequence"/>
</dbReference>
<dbReference type="Gene3D" id="3.80.30.20">
    <property type="entry name" value="tm_1862 like domain"/>
    <property type="match status" value="1"/>
</dbReference>
<keyword evidence="2" id="KW-0004">4Fe-4S</keyword>
<dbReference type="PANTHER" id="PTHR11135">
    <property type="entry name" value="HISTONE ACETYLTRANSFERASE-RELATED"/>
    <property type="match status" value="1"/>
</dbReference>
<dbReference type="GO" id="GO:0016491">
    <property type="term" value="F:oxidoreductase activity"/>
    <property type="evidence" value="ECO:0007669"/>
    <property type="project" value="UniProtKB-KW"/>
</dbReference>
<dbReference type="SUPFAM" id="SSF102114">
    <property type="entry name" value="Radical SAM enzymes"/>
    <property type="match status" value="1"/>
</dbReference>
<dbReference type="AlphaFoldDB" id="A0A174QV87"/>
<dbReference type="CDD" id="cd01335">
    <property type="entry name" value="Radical_SAM"/>
    <property type="match status" value="1"/>
</dbReference>
<dbReference type="PANTHER" id="PTHR11135:SF0">
    <property type="entry name" value="ELONGATOR COMPLEX PROTEIN 3"/>
    <property type="match status" value="1"/>
</dbReference>
<dbReference type="InterPro" id="IPR058240">
    <property type="entry name" value="rSAM_sf"/>
</dbReference>
<evidence type="ECO:0000256" key="2">
    <source>
        <dbReference type="ARBA" id="ARBA00022485"/>
    </source>
</evidence>
<evidence type="ECO:0000256" key="5">
    <source>
        <dbReference type="ARBA" id="ARBA00023004"/>
    </source>
</evidence>
<keyword evidence="3" id="KW-0949">S-adenosyl-L-methionine</keyword>
<dbReference type="RefSeq" id="WP_055245089.1">
    <property type="nucleotide sequence ID" value="NZ_CABIWA010000013.1"/>
</dbReference>
<dbReference type="Pfam" id="PF04055">
    <property type="entry name" value="Radical_SAM"/>
    <property type="match status" value="1"/>
</dbReference>
<accession>A0A174QV87</accession>
<evidence type="ECO:0000313" key="8">
    <source>
        <dbReference type="EMBL" id="CUP75656.1"/>
    </source>
</evidence>
<dbReference type="SFLD" id="SFLDS00029">
    <property type="entry name" value="Radical_SAM"/>
    <property type="match status" value="1"/>
</dbReference>
<evidence type="ECO:0000256" key="3">
    <source>
        <dbReference type="ARBA" id="ARBA00022691"/>
    </source>
</evidence>
<dbReference type="InterPro" id="IPR023404">
    <property type="entry name" value="rSAM_horseshoe"/>
</dbReference>
<feature type="domain" description="Radical SAM core" evidence="7">
    <location>
        <begin position="1"/>
        <end position="237"/>
    </location>
</feature>
<dbReference type="PROSITE" id="PS51918">
    <property type="entry name" value="RADICAL_SAM"/>
    <property type="match status" value="1"/>
</dbReference>
<name>A0A174QV87_9FIRM</name>
<dbReference type="InterPro" id="IPR039661">
    <property type="entry name" value="ELP3"/>
</dbReference>
<dbReference type="GO" id="GO:0051539">
    <property type="term" value="F:4 iron, 4 sulfur cluster binding"/>
    <property type="evidence" value="ECO:0007669"/>
    <property type="project" value="UniProtKB-KW"/>
</dbReference>
<dbReference type="InterPro" id="IPR006638">
    <property type="entry name" value="Elp3/MiaA/NifB-like_rSAM"/>
</dbReference>
<protein>
    <submittedName>
        <fullName evidence="8">Oxygen-independent coproporphyrinogen-III oxidase 2</fullName>
        <ecNumber evidence="8">1.3.99.22</ecNumber>
    </submittedName>
</protein>
<comment type="cofactor">
    <cofactor evidence="1">
        <name>[4Fe-4S] cluster</name>
        <dbReference type="ChEBI" id="CHEBI:49883"/>
    </cofactor>
</comment>
<keyword evidence="5" id="KW-0408">Iron</keyword>
<proteinExistence type="predicted"/>
<dbReference type="InterPro" id="IPR032432">
    <property type="entry name" value="Radical_SAM_C"/>
</dbReference>
<evidence type="ECO:0000256" key="4">
    <source>
        <dbReference type="ARBA" id="ARBA00022723"/>
    </source>
</evidence>
<keyword evidence="6" id="KW-0411">Iron-sulfur</keyword>
<organism evidence="8 9">
    <name type="scientific">Anaerotruncus colihominis</name>
    <dbReference type="NCBI Taxonomy" id="169435"/>
    <lineage>
        <taxon>Bacteria</taxon>
        <taxon>Bacillati</taxon>
        <taxon>Bacillota</taxon>
        <taxon>Clostridia</taxon>
        <taxon>Eubacteriales</taxon>
        <taxon>Oscillospiraceae</taxon>
        <taxon>Anaerotruncus</taxon>
    </lineage>
</organism>
<dbReference type="SFLD" id="SFLDG01082">
    <property type="entry name" value="B12-binding_domain_containing"/>
    <property type="match status" value="1"/>
</dbReference>
<dbReference type="SFLD" id="SFLDG01086">
    <property type="entry name" value="elongater_protein-like"/>
    <property type="match status" value="1"/>
</dbReference>
<dbReference type="EMBL" id="CZBE01000011">
    <property type="protein sequence ID" value="CUP75656.1"/>
    <property type="molecule type" value="Genomic_DNA"/>
</dbReference>
<dbReference type="OrthoDB" id="9815044at2"/>
<dbReference type="GO" id="GO:0002926">
    <property type="term" value="P:tRNA wobble base 5-methoxycarbonylmethyl-2-thiouridinylation"/>
    <property type="evidence" value="ECO:0007669"/>
    <property type="project" value="TreeGrafter"/>
</dbReference>
<evidence type="ECO:0000256" key="1">
    <source>
        <dbReference type="ARBA" id="ARBA00001966"/>
    </source>
</evidence>
<keyword evidence="4" id="KW-0479">Metal-binding</keyword>
<evidence type="ECO:0000313" key="9">
    <source>
        <dbReference type="Proteomes" id="UP000095765"/>
    </source>
</evidence>
<keyword evidence="8" id="KW-0560">Oxidoreductase</keyword>
<dbReference type="Pfam" id="PF16199">
    <property type="entry name" value="Radical_SAM_C"/>
    <property type="match status" value="1"/>
</dbReference>
<dbReference type="GO" id="GO:0046872">
    <property type="term" value="F:metal ion binding"/>
    <property type="evidence" value="ECO:0007669"/>
    <property type="project" value="UniProtKB-KW"/>
</dbReference>
<evidence type="ECO:0000256" key="6">
    <source>
        <dbReference type="ARBA" id="ARBA00023014"/>
    </source>
</evidence>
<dbReference type="InterPro" id="IPR007197">
    <property type="entry name" value="rSAM"/>
</dbReference>